<dbReference type="SMART" id="SM00862">
    <property type="entry name" value="Trans_reg_C"/>
    <property type="match status" value="1"/>
</dbReference>
<dbReference type="InterPro" id="IPR011006">
    <property type="entry name" value="CheY-like_superfamily"/>
</dbReference>
<dbReference type="InterPro" id="IPR039420">
    <property type="entry name" value="WalR-like"/>
</dbReference>
<dbReference type="CDD" id="cd00383">
    <property type="entry name" value="trans_reg_C"/>
    <property type="match status" value="1"/>
</dbReference>
<dbReference type="Gene3D" id="6.10.250.690">
    <property type="match status" value="1"/>
</dbReference>
<evidence type="ECO:0000256" key="3">
    <source>
        <dbReference type="PROSITE-ProRule" id="PRU01091"/>
    </source>
</evidence>
<dbReference type="PROSITE" id="PS51755">
    <property type="entry name" value="OMPR_PHOB"/>
    <property type="match status" value="1"/>
</dbReference>
<dbReference type="RefSeq" id="WP_109236778.1">
    <property type="nucleotide sequence ID" value="NZ_BMXZ01000005.1"/>
</dbReference>
<keyword evidence="1 3" id="KW-0238">DNA-binding</keyword>
<dbReference type="GO" id="GO:0006355">
    <property type="term" value="P:regulation of DNA-templated transcription"/>
    <property type="evidence" value="ECO:0007669"/>
    <property type="project" value="InterPro"/>
</dbReference>
<evidence type="ECO:0000256" key="1">
    <source>
        <dbReference type="ARBA" id="ARBA00023125"/>
    </source>
</evidence>
<accession>A0A2U2AIA2</accession>
<keyword evidence="2" id="KW-0597">Phosphoprotein</keyword>
<feature type="domain" description="OmpR/PhoB-type" evidence="5">
    <location>
        <begin position="126"/>
        <end position="220"/>
    </location>
</feature>
<reference evidence="6 7" key="1">
    <citation type="journal article" date="2018" name="Genome Announc.">
        <title>Ignatzschineria cameli sp. nov., isolated from necrotic foot tissue of dromedaries (Camelus dromedarius) and associated maggots (Wohlfahrtia species) in Dubai.</title>
        <authorList>
            <person name="Tsang C.C."/>
            <person name="Tang J.Y."/>
            <person name="Fong J.Y."/>
            <person name="Kinne J."/>
            <person name="Lee H.H."/>
            <person name="Joseph M."/>
            <person name="Jose S."/>
            <person name="Schuster R.K."/>
            <person name="Tang Y."/>
            <person name="Sivakumar S."/>
            <person name="Chen J.H."/>
            <person name="Teng J.L."/>
            <person name="Lau S.K."/>
            <person name="Wernery U."/>
            <person name="Woo P.C."/>
        </authorList>
    </citation>
    <scope>NUCLEOTIDE SEQUENCE [LARGE SCALE GENOMIC DNA]</scope>
    <source>
        <strain evidence="6 7">KCTC 22643</strain>
    </source>
</reference>
<dbReference type="EMBL" id="QEWR01000006">
    <property type="protein sequence ID" value="PWD82388.1"/>
    <property type="molecule type" value="Genomic_DNA"/>
</dbReference>
<evidence type="ECO:0000259" key="4">
    <source>
        <dbReference type="PROSITE" id="PS50110"/>
    </source>
</evidence>
<dbReference type="CDD" id="cd17624">
    <property type="entry name" value="REC_OmpR_PmrA-like"/>
    <property type="match status" value="1"/>
</dbReference>
<dbReference type="InterPro" id="IPR036388">
    <property type="entry name" value="WH-like_DNA-bd_sf"/>
</dbReference>
<dbReference type="GO" id="GO:0000156">
    <property type="term" value="F:phosphorelay response regulator activity"/>
    <property type="evidence" value="ECO:0007669"/>
    <property type="project" value="TreeGrafter"/>
</dbReference>
<dbReference type="PROSITE" id="PS50110">
    <property type="entry name" value="RESPONSE_REGULATORY"/>
    <property type="match status" value="1"/>
</dbReference>
<organism evidence="6 7">
    <name type="scientific">Ignatzschineria indica</name>
    <dbReference type="NCBI Taxonomy" id="472583"/>
    <lineage>
        <taxon>Bacteria</taxon>
        <taxon>Pseudomonadati</taxon>
        <taxon>Pseudomonadota</taxon>
        <taxon>Gammaproteobacteria</taxon>
        <taxon>Cardiobacteriales</taxon>
        <taxon>Ignatzschineriaceae</taxon>
        <taxon>Ignatzschineria</taxon>
    </lineage>
</organism>
<dbReference type="Proteomes" id="UP000244948">
    <property type="component" value="Unassembled WGS sequence"/>
</dbReference>
<dbReference type="AlphaFoldDB" id="A0A2U2AIA2"/>
<dbReference type="PANTHER" id="PTHR48111:SF75">
    <property type="entry name" value="TRANSCRIPTIONAL REGULATORY PROTEIN BASR"/>
    <property type="match status" value="1"/>
</dbReference>
<feature type="domain" description="Response regulatory" evidence="4">
    <location>
        <begin position="2"/>
        <end position="118"/>
    </location>
</feature>
<keyword evidence="7" id="KW-1185">Reference proteome</keyword>
<dbReference type="InterPro" id="IPR001867">
    <property type="entry name" value="OmpR/PhoB-type_DNA-bd"/>
</dbReference>
<dbReference type="GO" id="GO:0000976">
    <property type="term" value="F:transcription cis-regulatory region binding"/>
    <property type="evidence" value="ECO:0007669"/>
    <property type="project" value="TreeGrafter"/>
</dbReference>
<dbReference type="InterPro" id="IPR001789">
    <property type="entry name" value="Sig_transdc_resp-reg_receiver"/>
</dbReference>
<dbReference type="Gene3D" id="1.10.10.10">
    <property type="entry name" value="Winged helix-like DNA-binding domain superfamily/Winged helix DNA-binding domain"/>
    <property type="match status" value="1"/>
</dbReference>
<gene>
    <name evidence="6" type="ORF">DC082_09525</name>
</gene>
<sequence length="236" mass="27006">MKLLIVEDDLLLRRGLERALIKEDYVVDSAETVKEAIAFLTVENSHYSAVLLDLGLPDGDGLTLLSYLRQTENSVPVLIITARDTVDDRVMGLDAGADDYLLKPFAIAELYARLRAIIRRHCGVANNQLEIADFALDLNQKEIHLKGKLLDLTVREYLILSRLLLKYGQVVAREFLQQDLYSWQDQLGSNTLEVYIHRLRQKIGKERIETVRGFGYQLIDEVDEIDQTQQHQNVNK</sequence>
<dbReference type="Pfam" id="PF00072">
    <property type="entry name" value="Response_reg"/>
    <property type="match status" value="1"/>
</dbReference>
<dbReference type="SUPFAM" id="SSF52172">
    <property type="entry name" value="CheY-like"/>
    <property type="match status" value="1"/>
</dbReference>
<dbReference type="GO" id="GO:0032993">
    <property type="term" value="C:protein-DNA complex"/>
    <property type="evidence" value="ECO:0007669"/>
    <property type="project" value="TreeGrafter"/>
</dbReference>
<dbReference type="Gene3D" id="3.40.50.2300">
    <property type="match status" value="1"/>
</dbReference>
<dbReference type="PANTHER" id="PTHR48111">
    <property type="entry name" value="REGULATOR OF RPOS"/>
    <property type="match status" value="1"/>
</dbReference>
<evidence type="ECO:0000313" key="6">
    <source>
        <dbReference type="EMBL" id="PWD82388.1"/>
    </source>
</evidence>
<protein>
    <submittedName>
        <fullName evidence="6">Two-component system response regulator BasR</fullName>
    </submittedName>
</protein>
<dbReference type="SMART" id="SM00448">
    <property type="entry name" value="REC"/>
    <property type="match status" value="1"/>
</dbReference>
<name>A0A2U2AIA2_9GAMM</name>
<evidence type="ECO:0000313" key="7">
    <source>
        <dbReference type="Proteomes" id="UP000244948"/>
    </source>
</evidence>
<proteinExistence type="predicted"/>
<comment type="caution">
    <text evidence="6">The sequence shown here is derived from an EMBL/GenBank/DDBJ whole genome shotgun (WGS) entry which is preliminary data.</text>
</comment>
<evidence type="ECO:0000256" key="2">
    <source>
        <dbReference type="PROSITE-ProRule" id="PRU00169"/>
    </source>
</evidence>
<dbReference type="Pfam" id="PF00486">
    <property type="entry name" value="Trans_reg_C"/>
    <property type="match status" value="1"/>
</dbReference>
<evidence type="ECO:0000259" key="5">
    <source>
        <dbReference type="PROSITE" id="PS51755"/>
    </source>
</evidence>
<feature type="DNA-binding region" description="OmpR/PhoB-type" evidence="3">
    <location>
        <begin position="126"/>
        <end position="220"/>
    </location>
</feature>
<dbReference type="GO" id="GO:0005829">
    <property type="term" value="C:cytosol"/>
    <property type="evidence" value="ECO:0007669"/>
    <property type="project" value="TreeGrafter"/>
</dbReference>
<feature type="modified residue" description="4-aspartylphosphate" evidence="2">
    <location>
        <position position="53"/>
    </location>
</feature>